<dbReference type="InterPro" id="IPR002202">
    <property type="entry name" value="HMG_CoA_Rdtase"/>
</dbReference>
<reference evidence="8" key="1">
    <citation type="journal article" date="2017" name="bioRxiv">
        <title>Comparative analysis of the genomes of Stylophora pistillata and Acropora digitifera provides evidence for extensive differences between species of corals.</title>
        <authorList>
            <person name="Voolstra C.R."/>
            <person name="Li Y."/>
            <person name="Liew Y.J."/>
            <person name="Baumgarten S."/>
            <person name="Zoccola D."/>
            <person name="Flot J.-F."/>
            <person name="Tambutte S."/>
            <person name="Allemand D."/>
            <person name="Aranda M."/>
        </authorList>
    </citation>
    <scope>NUCLEOTIDE SEQUENCE [LARGE SCALE GENOMIC DNA]</scope>
</reference>
<dbReference type="SUPFAM" id="SSF56542">
    <property type="entry name" value="Substrate-binding domain of HMG-CoA reductase"/>
    <property type="match status" value="1"/>
</dbReference>
<comment type="similarity">
    <text evidence="2">Belongs to the HMG-CoA reductase family.</text>
</comment>
<evidence type="ECO:0000256" key="1">
    <source>
        <dbReference type="ARBA" id="ARBA00005084"/>
    </source>
</evidence>
<dbReference type="Gene3D" id="3.30.70.420">
    <property type="entry name" value="Hydroxymethylglutaryl-CoA reductase, class I/II, NAD/NADP-binding domain"/>
    <property type="match status" value="1"/>
</dbReference>
<dbReference type="OrthoDB" id="310654at2759"/>
<dbReference type="STRING" id="50429.A0A2B4PZJ9"/>
<comment type="pathway">
    <text evidence="1">Metabolic intermediate biosynthesis; (R)-mevalonate biosynthesis; (R)-mevalonate from acetyl-CoA: step 3/3.</text>
</comment>
<evidence type="ECO:0000313" key="8">
    <source>
        <dbReference type="Proteomes" id="UP000225706"/>
    </source>
</evidence>
<dbReference type="Pfam" id="PF00368">
    <property type="entry name" value="HMG-CoA_red"/>
    <property type="match status" value="1"/>
</dbReference>
<dbReference type="EMBL" id="LSMT01005026">
    <property type="protein sequence ID" value="PFW99573.1"/>
    <property type="molecule type" value="Genomic_DNA"/>
</dbReference>
<protein>
    <recommendedName>
        <fullName evidence="4">3-hydroxy-3-methylglutaryl-coenzyme A reductase</fullName>
        <ecNumber evidence="3">1.1.1.34</ecNumber>
    </recommendedName>
</protein>
<dbReference type="AlphaFoldDB" id="A0A2B4PZJ9"/>
<dbReference type="PANTHER" id="PTHR10572">
    <property type="entry name" value="3-HYDROXY-3-METHYLGLUTARYL-COENZYME A REDUCTASE"/>
    <property type="match status" value="1"/>
</dbReference>
<evidence type="ECO:0000256" key="4">
    <source>
        <dbReference type="ARBA" id="ARBA00016920"/>
    </source>
</evidence>
<dbReference type="Proteomes" id="UP000225706">
    <property type="component" value="Unassembled WGS sequence"/>
</dbReference>
<dbReference type="InterPro" id="IPR009023">
    <property type="entry name" value="HMG_CoA_Rdtase_NAD(P)-bd_sf"/>
</dbReference>
<dbReference type="GO" id="GO:0015936">
    <property type="term" value="P:coenzyme A metabolic process"/>
    <property type="evidence" value="ECO:0007669"/>
    <property type="project" value="InterPro"/>
</dbReference>
<comment type="caution">
    <text evidence="7">The sequence shown here is derived from an EMBL/GenBank/DDBJ whole genome shotgun (WGS) entry which is preliminary data.</text>
</comment>
<feature type="non-terminal residue" evidence="7">
    <location>
        <position position="200"/>
    </location>
</feature>
<dbReference type="PROSITE" id="PS50065">
    <property type="entry name" value="HMG_COA_REDUCTASE_4"/>
    <property type="match status" value="1"/>
</dbReference>
<proteinExistence type="inferred from homology"/>
<accession>A0A2B4PZJ9</accession>
<evidence type="ECO:0000313" key="7">
    <source>
        <dbReference type="EMBL" id="PFW99573.1"/>
    </source>
</evidence>
<evidence type="ECO:0000256" key="6">
    <source>
        <dbReference type="ARBA" id="ARBA00023002"/>
    </source>
</evidence>
<gene>
    <name evidence="7" type="primary">hmgA</name>
    <name evidence="7" type="ORF">AWC38_SpisGene25666</name>
</gene>
<dbReference type="InterPro" id="IPR009029">
    <property type="entry name" value="HMG_CoA_Rdtase_sub-bd_dom_sf"/>
</dbReference>
<keyword evidence="6" id="KW-0560">Oxidoreductase</keyword>
<evidence type="ECO:0000256" key="3">
    <source>
        <dbReference type="ARBA" id="ARBA00012999"/>
    </source>
</evidence>
<evidence type="ECO:0000256" key="5">
    <source>
        <dbReference type="ARBA" id="ARBA00022857"/>
    </source>
</evidence>
<sequence length="200" mass="21735">MIQSSPSSPSSSHLTAFSESTHALVPMNSIGPLKIIGPHMDDEVMVPLATYESPLWPSTNRGAKATRLSGGVEAVLISAQMTRSILVQAPNAAYAKDFLEHLKKQKETLKDIVANTSRFAELIDWHPQILGKMIYLRFALKTGDASGHNMVTKAADALLKWILEQYPDLKHLSVSGNFCVDKKVSAVNGILGRGKNVVAE</sequence>
<evidence type="ECO:0000256" key="2">
    <source>
        <dbReference type="ARBA" id="ARBA00007661"/>
    </source>
</evidence>
<dbReference type="FunFam" id="3.30.70.420:FF:000001">
    <property type="entry name" value="3-hydroxy-3-methylglutaryl coenzyme A reductase"/>
    <property type="match status" value="1"/>
</dbReference>
<dbReference type="PANTHER" id="PTHR10572:SF24">
    <property type="entry name" value="3-HYDROXY-3-METHYLGLUTARYL-COENZYME A REDUCTASE"/>
    <property type="match status" value="1"/>
</dbReference>
<dbReference type="EC" id="1.1.1.34" evidence="3"/>
<keyword evidence="5" id="KW-0521">NADP</keyword>
<organism evidence="7 8">
    <name type="scientific">Stylophora pistillata</name>
    <name type="common">Smooth cauliflower coral</name>
    <dbReference type="NCBI Taxonomy" id="50429"/>
    <lineage>
        <taxon>Eukaryota</taxon>
        <taxon>Metazoa</taxon>
        <taxon>Cnidaria</taxon>
        <taxon>Anthozoa</taxon>
        <taxon>Hexacorallia</taxon>
        <taxon>Scleractinia</taxon>
        <taxon>Astrocoeniina</taxon>
        <taxon>Pocilloporidae</taxon>
        <taxon>Stylophora</taxon>
    </lineage>
</organism>
<dbReference type="PRINTS" id="PR00071">
    <property type="entry name" value="HMGCOARDTASE"/>
</dbReference>
<name>A0A2B4PZJ9_STYPI</name>
<dbReference type="GO" id="GO:0004420">
    <property type="term" value="F:hydroxymethylglutaryl-CoA reductase (NADPH) activity"/>
    <property type="evidence" value="ECO:0007669"/>
    <property type="project" value="UniProtKB-EC"/>
</dbReference>
<keyword evidence="8" id="KW-1185">Reference proteome</keyword>
<dbReference type="SUPFAM" id="SSF55035">
    <property type="entry name" value="NAD-binding domain of HMG-CoA reductase"/>
    <property type="match status" value="1"/>
</dbReference>